<dbReference type="AlphaFoldDB" id="A0A139A670"/>
<protein>
    <submittedName>
        <fullName evidence="1">Uncharacterized protein</fullName>
    </submittedName>
</protein>
<accession>A0A139A670</accession>
<name>A0A139A670_GONPJ</name>
<evidence type="ECO:0000313" key="2">
    <source>
        <dbReference type="Proteomes" id="UP000070544"/>
    </source>
</evidence>
<proteinExistence type="predicted"/>
<dbReference type="Proteomes" id="UP000070544">
    <property type="component" value="Unassembled WGS sequence"/>
</dbReference>
<dbReference type="EMBL" id="KQ965790">
    <property type="protein sequence ID" value="KXS12251.1"/>
    <property type="molecule type" value="Genomic_DNA"/>
</dbReference>
<gene>
    <name evidence="1" type="ORF">M427DRAFT_46509</name>
</gene>
<evidence type="ECO:0000313" key="1">
    <source>
        <dbReference type="EMBL" id="KXS12251.1"/>
    </source>
</evidence>
<keyword evidence="2" id="KW-1185">Reference proteome</keyword>
<sequence>MYFKRPEHLRQYDSVYLGARNDWVKVEYHEEVEYLEPLNKPRFNWSKPRQFPEDLAEALVLAGDIQDQDSTVPHLIHQPPCNPPSSMLATSDFVFSSSQEFSEHHGVPVQEGITQGTVENFIVMGVVVGKYTATFCNLRRIVNVIVGNVEEDTVQEGRKKGSA</sequence>
<reference evidence="1 2" key="1">
    <citation type="journal article" date="2015" name="Genome Biol. Evol.">
        <title>Phylogenomic analyses indicate that early fungi evolved digesting cell walls of algal ancestors of land plants.</title>
        <authorList>
            <person name="Chang Y."/>
            <person name="Wang S."/>
            <person name="Sekimoto S."/>
            <person name="Aerts A.L."/>
            <person name="Choi C."/>
            <person name="Clum A."/>
            <person name="LaButti K.M."/>
            <person name="Lindquist E.A."/>
            <person name="Yee Ngan C."/>
            <person name="Ohm R.A."/>
            <person name="Salamov A.A."/>
            <person name="Grigoriev I.V."/>
            <person name="Spatafora J.W."/>
            <person name="Berbee M.L."/>
        </authorList>
    </citation>
    <scope>NUCLEOTIDE SEQUENCE [LARGE SCALE GENOMIC DNA]</scope>
    <source>
        <strain evidence="1 2">JEL478</strain>
    </source>
</reference>
<organism evidence="1 2">
    <name type="scientific">Gonapodya prolifera (strain JEL478)</name>
    <name type="common">Monoblepharis prolifera</name>
    <dbReference type="NCBI Taxonomy" id="1344416"/>
    <lineage>
        <taxon>Eukaryota</taxon>
        <taxon>Fungi</taxon>
        <taxon>Fungi incertae sedis</taxon>
        <taxon>Chytridiomycota</taxon>
        <taxon>Chytridiomycota incertae sedis</taxon>
        <taxon>Monoblepharidomycetes</taxon>
        <taxon>Monoblepharidales</taxon>
        <taxon>Gonapodyaceae</taxon>
        <taxon>Gonapodya</taxon>
    </lineage>
</organism>